<evidence type="ECO:0000313" key="5">
    <source>
        <dbReference type="Proteomes" id="UP000268469"/>
    </source>
</evidence>
<dbReference type="PANTHER" id="PTHR34069">
    <property type="entry name" value="3-OXOACYL-[ACYL-CARRIER-PROTEIN] SYNTHASE 3"/>
    <property type="match status" value="1"/>
</dbReference>
<dbReference type="AlphaFoldDB" id="A0A660SGK7"/>
<dbReference type="PANTHER" id="PTHR34069:SF2">
    <property type="entry name" value="BETA-KETOACYL-[ACYL-CARRIER-PROTEIN] SYNTHASE III"/>
    <property type="match status" value="1"/>
</dbReference>
<dbReference type="EMBL" id="QNBE01000105">
    <property type="protein sequence ID" value="RKX69120.1"/>
    <property type="molecule type" value="Genomic_DNA"/>
</dbReference>
<dbReference type="InterPro" id="IPR013747">
    <property type="entry name" value="ACP_syn_III_C"/>
</dbReference>
<dbReference type="EC" id="2.3.3.10" evidence="4"/>
<dbReference type="GO" id="GO:0004421">
    <property type="term" value="F:hydroxymethylglutaryl-CoA synthase activity"/>
    <property type="evidence" value="ECO:0007669"/>
    <property type="project" value="UniProtKB-EC"/>
</dbReference>
<dbReference type="SUPFAM" id="SSF53901">
    <property type="entry name" value="Thiolase-like"/>
    <property type="match status" value="2"/>
</dbReference>
<name>A0A660SGK7_UNCW3</name>
<evidence type="ECO:0000259" key="3">
    <source>
        <dbReference type="Pfam" id="PF08541"/>
    </source>
</evidence>
<dbReference type="GO" id="GO:0044550">
    <property type="term" value="P:secondary metabolite biosynthetic process"/>
    <property type="evidence" value="ECO:0007669"/>
    <property type="project" value="TreeGrafter"/>
</dbReference>
<evidence type="ECO:0000256" key="1">
    <source>
        <dbReference type="ARBA" id="ARBA00022679"/>
    </source>
</evidence>
<accession>A0A660SGK7</accession>
<proteinExistence type="inferred from homology"/>
<feature type="domain" description="Beta-ketoacyl-[acyl-carrier-protein] synthase III C-terminal" evidence="3">
    <location>
        <begin position="218"/>
        <end position="306"/>
    </location>
</feature>
<dbReference type="Proteomes" id="UP000268469">
    <property type="component" value="Unassembled WGS sequence"/>
</dbReference>
<dbReference type="InterPro" id="IPR004656">
    <property type="entry name" value="HMG_CoA_Synthase"/>
</dbReference>
<gene>
    <name evidence="4" type="ORF">DRP53_09165</name>
</gene>
<sequence length="347" mass="37992">MVGIVGYGAYLPRFRIKVEEIANQWGNDPEVVKRGLRLKEKTVPAPDEDTITISTEAARYALLRAGIDPEKIGALYIGSESHPYAVKPSGTVVAEALGITPDVHIADFEFACKAGTEAMWVAHNAVKAGEVEYAIGIGADTSQGAPGDPLEYAASAGGSAFIFGRNKIVAEVLHTASFTTDTADFWRREGAFYPRHGGRFTGEMAYFRHITEAGKMLLEKAGMRPEDITYVIFHMPNGRFPLQVGRMLGFKKEQIEPGWIVPEMGNTYSGSSPTGLVATFDIGKPGDIIMLVSFGSGAGSDGFIFRLTDRIDEVRDLAPKVKEMLDRKRYVNYATYAKIREKIILNE</sequence>
<dbReference type="Gene3D" id="3.40.47.10">
    <property type="match status" value="1"/>
</dbReference>
<dbReference type="InterPro" id="IPR016039">
    <property type="entry name" value="Thiolase-like"/>
</dbReference>
<dbReference type="NCBIfam" id="NF003274">
    <property type="entry name" value="PRK04262.1"/>
    <property type="match status" value="1"/>
</dbReference>
<comment type="caution">
    <text evidence="4">The sequence shown here is derived from an EMBL/GenBank/DDBJ whole genome shotgun (WGS) entry which is preliminary data.</text>
</comment>
<dbReference type="HAMAP" id="MF_01409">
    <property type="entry name" value="HMG_CoA_synth_arch"/>
    <property type="match status" value="1"/>
</dbReference>
<evidence type="ECO:0000256" key="2">
    <source>
        <dbReference type="ARBA" id="ARBA00023315"/>
    </source>
</evidence>
<protein>
    <submittedName>
        <fullName evidence="4">Hydroxymethylglutaryl-CoA synthase</fullName>
        <ecNumber evidence="4">2.3.3.10</ecNumber>
    </submittedName>
</protein>
<dbReference type="Pfam" id="PF08541">
    <property type="entry name" value="ACP_syn_III_C"/>
    <property type="match status" value="1"/>
</dbReference>
<keyword evidence="1 4" id="KW-0808">Transferase</keyword>
<organism evidence="4 5">
    <name type="scientific">candidate division WOR-3 bacterium</name>
    <dbReference type="NCBI Taxonomy" id="2052148"/>
    <lineage>
        <taxon>Bacteria</taxon>
        <taxon>Bacteria division WOR-3</taxon>
    </lineage>
</organism>
<dbReference type="CDD" id="cd00827">
    <property type="entry name" value="init_cond_enzymes"/>
    <property type="match status" value="1"/>
</dbReference>
<dbReference type="NCBIfam" id="TIGR00748">
    <property type="entry name" value="HMG_CoA_syn_Arc"/>
    <property type="match status" value="1"/>
</dbReference>
<evidence type="ECO:0000313" key="4">
    <source>
        <dbReference type="EMBL" id="RKX69120.1"/>
    </source>
</evidence>
<reference evidence="4 5" key="1">
    <citation type="submission" date="2018-06" db="EMBL/GenBank/DDBJ databases">
        <title>Extensive metabolic versatility and redundancy in microbially diverse, dynamic hydrothermal sediments.</title>
        <authorList>
            <person name="Dombrowski N."/>
            <person name="Teske A."/>
            <person name="Baker B.J."/>
        </authorList>
    </citation>
    <scope>NUCLEOTIDE SEQUENCE [LARGE SCALE GENOMIC DNA]</scope>
    <source>
        <strain evidence="4">B36_G15</strain>
    </source>
</reference>
<keyword evidence="2 4" id="KW-0012">Acyltransferase</keyword>